<keyword evidence="3" id="KW-1185">Reference proteome</keyword>
<evidence type="ECO:0000313" key="3">
    <source>
        <dbReference type="Proteomes" id="UP000253729"/>
    </source>
</evidence>
<gene>
    <name evidence="2" type="ORF">BDQ94DRAFT_175764</name>
</gene>
<dbReference type="EMBL" id="KZ852094">
    <property type="protein sequence ID" value="RDH27302.1"/>
    <property type="molecule type" value="Genomic_DNA"/>
</dbReference>
<reference evidence="2 3" key="1">
    <citation type="submission" date="2018-07" db="EMBL/GenBank/DDBJ databases">
        <title>The genomes of Aspergillus section Nigri reveals drivers in fungal speciation.</title>
        <authorList>
            <consortium name="DOE Joint Genome Institute"/>
            <person name="Vesth T.C."/>
            <person name="Nybo J."/>
            <person name="Theobald S."/>
            <person name="Brandl J."/>
            <person name="Frisvad J.C."/>
            <person name="Nielsen K.F."/>
            <person name="Lyhne E.K."/>
            <person name="Kogle M.E."/>
            <person name="Kuo A."/>
            <person name="Riley R."/>
            <person name="Clum A."/>
            <person name="Nolan M."/>
            <person name="Lipzen A."/>
            <person name="Salamov A."/>
            <person name="Henrissat B."/>
            <person name="Wiebenga A."/>
            <person name="De vries R.P."/>
            <person name="Grigoriev I.V."/>
            <person name="Mortensen U.H."/>
            <person name="Andersen M.R."/>
            <person name="Baker S.E."/>
        </authorList>
    </citation>
    <scope>NUCLEOTIDE SEQUENCE [LARGE SCALE GENOMIC DNA]</scope>
    <source>
        <strain evidence="2 3">CBS 139.54b</strain>
    </source>
</reference>
<dbReference type="RefSeq" id="XP_026620324.1">
    <property type="nucleotide sequence ID" value="XM_026772557.1"/>
</dbReference>
<accession>A0A3F3PKL6</accession>
<dbReference type="Proteomes" id="UP000253729">
    <property type="component" value="Unassembled WGS sequence"/>
</dbReference>
<proteinExistence type="predicted"/>
<feature type="region of interest" description="Disordered" evidence="1">
    <location>
        <begin position="84"/>
        <end position="106"/>
    </location>
</feature>
<name>A0A3F3PKL6_9EURO</name>
<evidence type="ECO:0000256" key="1">
    <source>
        <dbReference type="SAM" id="MobiDB-lite"/>
    </source>
</evidence>
<organism evidence="2 3">
    <name type="scientific">Aspergillus welwitschiae</name>
    <dbReference type="NCBI Taxonomy" id="1341132"/>
    <lineage>
        <taxon>Eukaryota</taxon>
        <taxon>Fungi</taxon>
        <taxon>Dikarya</taxon>
        <taxon>Ascomycota</taxon>
        <taxon>Pezizomycotina</taxon>
        <taxon>Eurotiomycetes</taxon>
        <taxon>Eurotiomycetidae</taxon>
        <taxon>Eurotiales</taxon>
        <taxon>Aspergillaceae</taxon>
        <taxon>Aspergillus</taxon>
        <taxon>Aspergillus subgen. Circumdati</taxon>
    </lineage>
</organism>
<dbReference type="AlphaFoldDB" id="A0A3F3PKL6"/>
<sequence length="106" mass="12092">MASYVFVAIKYGPLYREHWIAGQWKSLPPYCEPLESRMTTHTELQLLQDGTDLTTRQSSVKNVTELLLCESHRRALTFFTTDSKEQPIYGSGSALSPSSSVIWRNH</sequence>
<feature type="compositionally biased region" description="Low complexity" evidence="1">
    <location>
        <begin position="91"/>
        <end position="100"/>
    </location>
</feature>
<dbReference type="GeneID" id="38140913"/>
<evidence type="ECO:0000313" key="2">
    <source>
        <dbReference type="EMBL" id="RDH27302.1"/>
    </source>
</evidence>
<protein>
    <submittedName>
        <fullName evidence="2">Uncharacterized protein</fullName>
    </submittedName>
</protein>